<keyword evidence="3" id="KW-1185">Reference proteome</keyword>
<evidence type="ECO:0000313" key="2">
    <source>
        <dbReference type="EMBL" id="CAL1381951.1"/>
    </source>
</evidence>
<name>A0AAV2E7L8_9ROSI</name>
<evidence type="ECO:0000313" key="3">
    <source>
        <dbReference type="Proteomes" id="UP001497516"/>
    </source>
</evidence>
<organism evidence="2 3">
    <name type="scientific">Linum trigynum</name>
    <dbReference type="NCBI Taxonomy" id="586398"/>
    <lineage>
        <taxon>Eukaryota</taxon>
        <taxon>Viridiplantae</taxon>
        <taxon>Streptophyta</taxon>
        <taxon>Embryophyta</taxon>
        <taxon>Tracheophyta</taxon>
        <taxon>Spermatophyta</taxon>
        <taxon>Magnoliopsida</taxon>
        <taxon>eudicotyledons</taxon>
        <taxon>Gunneridae</taxon>
        <taxon>Pentapetalae</taxon>
        <taxon>rosids</taxon>
        <taxon>fabids</taxon>
        <taxon>Malpighiales</taxon>
        <taxon>Linaceae</taxon>
        <taxon>Linum</taxon>
    </lineage>
</organism>
<dbReference type="EMBL" id="OZ034817">
    <property type="protein sequence ID" value="CAL1381951.1"/>
    <property type="molecule type" value="Genomic_DNA"/>
</dbReference>
<sequence length="98" mass="10455">MAIGGGRDGTELGAEASCSWVTTGRMLAAAAGSRVATSRRRERVATSNERREGRRRRRDGPSLRDSIDGALVRESPMAMAMGDAFSLEGEGGGRRNED</sequence>
<accession>A0AAV2E7L8</accession>
<reference evidence="2 3" key="1">
    <citation type="submission" date="2024-04" db="EMBL/GenBank/DDBJ databases">
        <authorList>
            <person name="Fracassetti M."/>
        </authorList>
    </citation>
    <scope>NUCLEOTIDE SEQUENCE [LARGE SCALE GENOMIC DNA]</scope>
</reference>
<dbReference type="AlphaFoldDB" id="A0AAV2E7L8"/>
<gene>
    <name evidence="2" type="ORF">LTRI10_LOCUS23303</name>
</gene>
<proteinExistence type="predicted"/>
<protein>
    <submittedName>
        <fullName evidence="2">Uncharacterized protein</fullName>
    </submittedName>
</protein>
<feature type="region of interest" description="Disordered" evidence="1">
    <location>
        <begin position="29"/>
        <end position="98"/>
    </location>
</feature>
<dbReference type="Proteomes" id="UP001497516">
    <property type="component" value="Chromosome 4"/>
</dbReference>
<evidence type="ECO:0000256" key="1">
    <source>
        <dbReference type="SAM" id="MobiDB-lite"/>
    </source>
</evidence>